<dbReference type="InterPro" id="IPR009057">
    <property type="entry name" value="Homeodomain-like_sf"/>
</dbReference>
<dbReference type="PANTHER" id="PTHR30055:SF238">
    <property type="entry name" value="MYCOFACTOCIN BIOSYNTHESIS TRANSCRIPTIONAL REGULATOR MFTR-RELATED"/>
    <property type="match status" value="1"/>
</dbReference>
<organism evidence="6 7">
    <name type="scientific">Amycolatopsis pretoriensis</name>
    <dbReference type="NCBI Taxonomy" id="218821"/>
    <lineage>
        <taxon>Bacteria</taxon>
        <taxon>Bacillati</taxon>
        <taxon>Actinomycetota</taxon>
        <taxon>Actinomycetes</taxon>
        <taxon>Pseudonocardiales</taxon>
        <taxon>Pseudonocardiaceae</taxon>
        <taxon>Amycolatopsis</taxon>
    </lineage>
</organism>
<dbReference type="InterPro" id="IPR006120">
    <property type="entry name" value="Resolvase_HTH_dom"/>
</dbReference>
<dbReference type="RefSeq" id="WP_086683582.1">
    <property type="nucleotide sequence ID" value="NZ_FNUJ01000001.1"/>
</dbReference>
<dbReference type="GO" id="GO:0003700">
    <property type="term" value="F:DNA-binding transcription factor activity"/>
    <property type="evidence" value="ECO:0007669"/>
    <property type="project" value="TreeGrafter"/>
</dbReference>
<evidence type="ECO:0000256" key="1">
    <source>
        <dbReference type="ARBA" id="ARBA00023015"/>
    </source>
</evidence>
<dbReference type="InterPro" id="IPR011991">
    <property type="entry name" value="ArsR-like_HTH"/>
</dbReference>
<dbReference type="SUPFAM" id="SSF46689">
    <property type="entry name" value="Homeodomain-like"/>
    <property type="match status" value="2"/>
</dbReference>
<dbReference type="CDD" id="cd00569">
    <property type="entry name" value="HTH_Hin_like"/>
    <property type="match status" value="1"/>
</dbReference>
<protein>
    <submittedName>
        <fullName evidence="6">Helix-turn-helix domain of resolvase</fullName>
    </submittedName>
</protein>
<dbReference type="InterPro" id="IPR001647">
    <property type="entry name" value="HTH_TetR"/>
</dbReference>
<evidence type="ECO:0000256" key="2">
    <source>
        <dbReference type="ARBA" id="ARBA00023125"/>
    </source>
</evidence>
<accession>A0A1H5Q6K8</accession>
<dbReference type="AlphaFoldDB" id="A0A1H5Q6K8"/>
<dbReference type="Proteomes" id="UP000198878">
    <property type="component" value="Unassembled WGS sequence"/>
</dbReference>
<name>A0A1H5Q6K8_9PSEU</name>
<dbReference type="PANTHER" id="PTHR30055">
    <property type="entry name" value="HTH-TYPE TRANSCRIPTIONAL REGULATOR RUTR"/>
    <property type="match status" value="1"/>
</dbReference>
<dbReference type="PRINTS" id="PR00455">
    <property type="entry name" value="HTHTETR"/>
</dbReference>
<keyword evidence="1" id="KW-0805">Transcription regulation</keyword>
<dbReference type="CDD" id="cd00090">
    <property type="entry name" value="HTH_ARSR"/>
    <property type="match status" value="1"/>
</dbReference>
<keyword evidence="2 4" id="KW-0238">DNA-binding</keyword>
<dbReference type="Gene3D" id="1.10.10.60">
    <property type="entry name" value="Homeodomain-like"/>
    <property type="match status" value="1"/>
</dbReference>
<evidence type="ECO:0000256" key="3">
    <source>
        <dbReference type="ARBA" id="ARBA00023163"/>
    </source>
</evidence>
<feature type="DNA-binding region" description="H-T-H motif" evidence="4">
    <location>
        <begin position="26"/>
        <end position="45"/>
    </location>
</feature>
<evidence type="ECO:0000259" key="5">
    <source>
        <dbReference type="PROSITE" id="PS50977"/>
    </source>
</evidence>
<dbReference type="Gene3D" id="1.10.357.10">
    <property type="entry name" value="Tetracycline Repressor, domain 2"/>
    <property type="match status" value="1"/>
</dbReference>
<evidence type="ECO:0000256" key="4">
    <source>
        <dbReference type="PROSITE-ProRule" id="PRU00335"/>
    </source>
</evidence>
<proteinExistence type="predicted"/>
<dbReference type="GO" id="GO:0000976">
    <property type="term" value="F:transcription cis-regulatory region binding"/>
    <property type="evidence" value="ECO:0007669"/>
    <property type="project" value="TreeGrafter"/>
</dbReference>
<dbReference type="Pfam" id="PF02796">
    <property type="entry name" value="HTH_7"/>
    <property type="match status" value="1"/>
</dbReference>
<dbReference type="EMBL" id="FNUJ01000001">
    <property type="protein sequence ID" value="SEF21760.1"/>
    <property type="molecule type" value="Genomic_DNA"/>
</dbReference>
<feature type="domain" description="HTH tetR-type" evidence="5">
    <location>
        <begin position="3"/>
        <end position="63"/>
    </location>
</feature>
<dbReference type="STRING" id="218821.SAMN05421837_1011048"/>
<dbReference type="PROSITE" id="PS50977">
    <property type="entry name" value="HTH_TETR_2"/>
    <property type="match status" value="1"/>
</dbReference>
<keyword evidence="7" id="KW-1185">Reference proteome</keyword>
<keyword evidence="3" id="KW-0804">Transcription</keyword>
<evidence type="ECO:0000313" key="6">
    <source>
        <dbReference type="EMBL" id="SEF21760.1"/>
    </source>
</evidence>
<sequence length="231" mass="25006">MTDDTRARILRAALEEFSERGFHAVSVRELAERVGVTKTAVLYHFPGKADIVTALAEPLLDDLETAMTKAADAADPRAAAIEGVLDVWLSHRYLLRMNLRDLGLTASKAVFDRFRDGMLKANYLVAGPDADLPGRVRAAQAIAMLSDPVVLFADAPADELRAAVLDGVDRLYAVAEPEARPRGRRGRPPVMSPETIEAARRLYDAGHAPADIATALGVSRATIYRHLPGAE</sequence>
<dbReference type="GO" id="GO:0000150">
    <property type="term" value="F:DNA strand exchange activity"/>
    <property type="evidence" value="ECO:0007669"/>
    <property type="project" value="InterPro"/>
</dbReference>
<dbReference type="OrthoDB" id="3186364at2"/>
<dbReference type="Pfam" id="PF00440">
    <property type="entry name" value="TetR_N"/>
    <property type="match status" value="1"/>
</dbReference>
<evidence type="ECO:0000313" key="7">
    <source>
        <dbReference type="Proteomes" id="UP000198878"/>
    </source>
</evidence>
<gene>
    <name evidence="6" type="ORF">SAMN05421837_1011048</name>
</gene>
<dbReference type="InterPro" id="IPR050109">
    <property type="entry name" value="HTH-type_TetR-like_transc_reg"/>
</dbReference>
<reference evidence="7" key="1">
    <citation type="submission" date="2016-10" db="EMBL/GenBank/DDBJ databases">
        <authorList>
            <person name="Varghese N."/>
            <person name="Submissions S."/>
        </authorList>
    </citation>
    <scope>NUCLEOTIDE SEQUENCE [LARGE SCALE GENOMIC DNA]</scope>
    <source>
        <strain evidence="7">DSM 44654</strain>
    </source>
</reference>